<feature type="compositionally biased region" description="Basic residues" evidence="1">
    <location>
        <begin position="169"/>
        <end position="181"/>
    </location>
</feature>
<evidence type="ECO:0000313" key="3">
    <source>
        <dbReference type="Proteomes" id="UP001054902"/>
    </source>
</evidence>
<evidence type="ECO:0000313" key="2">
    <source>
        <dbReference type="EMBL" id="GFH43809.1"/>
    </source>
</evidence>
<sequence length="211" mass="24139">MTTTAITYMDINKQIQTVAPVLASSFTVYPITFQAWLKPTDKVDDKHPCFVQDDTPPLTPPFEVHNLYSDYVWGTIDNGATGYYHLRTREANSILIELLENNVPNIQCECYNANKQEVIRRAEVIELLRSRLESDIPNDIYIMNEIQENHVDVVKKKSEKGGENGEKMRAHHLQHHHHDHKQGHVCSDRLLKVLRSFGSTKFPYGGVAKGI</sequence>
<dbReference type="Proteomes" id="UP001054902">
    <property type="component" value="Unassembled WGS sequence"/>
</dbReference>
<proteinExistence type="predicted"/>
<comment type="caution">
    <text evidence="2">The sequence shown here is derived from an EMBL/GenBank/DDBJ whole genome shotgun (WGS) entry which is preliminary data.</text>
</comment>
<reference evidence="2 3" key="1">
    <citation type="journal article" date="2021" name="Sci. Rep.">
        <title>The genome of the diatom Chaetoceros tenuissimus carries an ancient integrated fragment of an extant virus.</title>
        <authorList>
            <person name="Hongo Y."/>
            <person name="Kimura K."/>
            <person name="Takaki Y."/>
            <person name="Yoshida Y."/>
            <person name="Baba S."/>
            <person name="Kobayashi G."/>
            <person name="Nagasaki K."/>
            <person name="Hano T."/>
            <person name="Tomaru Y."/>
        </authorList>
    </citation>
    <scope>NUCLEOTIDE SEQUENCE [LARGE SCALE GENOMIC DNA]</scope>
    <source>
        <strain evidence="2 3">NIES-3715</strain>
    </source>
</reference>
<organism evidence="2 3">
    <name type="scientific">Chaetoceros tenuissimus</name>
    <dbReference type="NCBI Taxonomy" id="426638"/>
    <lineage>
        <taxon>Eukaryota</taxon>
        <taxon>Sar</taxon>
        <taxon>Stramenopiles</taxon>
        <taxon>Ochrophyta</taxon>
        <taxon>Bacillariophyta</taxon>
        <taxon>Coscinodiscophyceae</taxon>
        <taxon>Chaetocerotophycidae</taxon>
        <taxon>Chaetocerotales</taxon>
        <taxon>Chaetocerotaceae</taxon>
        <taxon>Chaetoceros</taxon>
    </lineage>
</organism>
<feature type="compositionally biased region" description="Basic and acidic residues" evidence="1">
    <location>
        <begin position="156"/>
        <end position="168"/>
    </location>
</feature>
<dbReference type="EMBL" id="BLLK01000019">
    <property type="protein sequence ID" value="GFH43809.1"/>
    <property type="molecule type" value="Genomic_DNA"/>
</dbReference>
<feature type="region of interest" description="Disordered" evidence="1">
    <location>
        <begin position="156"/>
        <end position="181"/>
    </location>
</feature>
<name>A0AAD3CDT8_9STRA</name>
<keyword evidence="3" id="KW-1185">Reference proteome</keyword>
<gene>
    <name evidence="2" type="ORF">CTEN210_00282</name>
</gene>
<accession>A0AAD3CDT8</accession>
<evidence type="ECO:0000256" key="1">
    <source>
        <dbReference type="SAM" id="MobiDB-lite"/>
    </source>
</evidence>
<dbReference type="AlphaFoldDB" id="A0AAD3CDT8"/>
<protein>
    <submittedName>
        <fullName evidence="2">Uncharacterized protein</fullName>
    </submittedName>
</protein>